<dbReference type="InterPro" id="IPR024731">
    <property type="entry name" value="NELL2-like_EGF"/>
</dbReference>
<dbReference type="InterPro" id="IPR018097">
    <property type="entry name" value="EGF_Ca-bd_CS"/>
</dbReference>
<dbReference type="OrthoDB" id="4062651at2759"/>
<dbReference type="GO" id="GO:0016020">
    <property type="term" value="C:membrane"/>
    <property type="evidence" value="ECO:0007669"/>
    <property type="project" value="UniProtKB-SubCell"/>
</dbReference>
<keyword evidence="4" id="KW-0677">Repeat</keyword>
<evidence type="ECO:0000313" key="10">
    <source>
        <dbReference type="Proteomes" id="UP000554482"/>
    </source>
</evidence>
<dbReference type="CDD" id="cd00054">
    <property type="entry name" value="EGF_CA"/>
    <property type="match status" value="1"/>
</dbReference>
<feature type="domain" description="EGF-like" evidence="8">
    <location>
        <begin position="252"/>
        <end position="286"/>
    </location>
</feature>
<reference evidence="9 10" key="1">
    <citation type="submission" date="2020-06" db="EMBL/GenBank/DDBJ databases">
        <title>Transcriptomic and genomic resources for Thalictrum thalictroides and T. hernandezii: Facilitating candidate gene discovery in an emerging model plant lineage.</title>
        <authorList>
            <person name="Arias T."/>
            <person name="Riano-Pachon D.M."/>
            <person name="Di Stilio V.S."/>
        </authorList>
    </citation>
    <scope>NUCLEOTIDE SEQUENCE [LARGE SCALE GENOMIC DNA]</scope>
    <source>
        <strain evidence="10">cv. WT478/WT964</strain>
        <tissue evidence="9">Leaves</tissue>
    </source>
</reference>
<dbReference type="PROSITE" id="PS01187">
    <property type="entry name" value="EGF_CA"/>
    <property type="match status" value="1"/>
</dbReference>
<keyword evidence="7" id="KW-0812">Transmembrane</keyword>
<dbReference type="Proteomes" id="UP000554482">
    <property type="component" value="Unassembled WGS sequence"/>
</dbReference>
<dbReference type="Pfam" id="PF12947">
    <property type="entry name" value="EGF_3"/>
    <property type="match status" value="1"/>
</dbReference>
<dbReference type="InterPro" id="IPR000152">
    <property type="entry name" value="EGF-type_Asp/Asn_hydroxyl_site"/>
</dbReference>
<evidence type="ECO:0000256" key="7">
    <source>
        <dbReference type="SAM" id="Phobius"/>
    </source>
</evidence>
<dbReference type="SUPFAM" id="SSF57196">
    <property type="entry name" value="EGF/Laminin"/>
    <property type="match status" value="1"/>
</dbReference>
<keyword evidence="9" id="KW-0675">Receptor</keyword>
<keyword evidence="3" id="KW-0732">Signal</keyword>
<dbReference type="PANTHER" id="PTHR33491">
    <property type="entry name" value="OSJNBA0016N04.9 PROTEIN"/>
    <property type="match status" value="1"/>
</dbReference>
<dbReference type="AlphaFoldDB" id="A0A7J6VTC7"/>
<name>A0A7J6VTC7_THATH</name>
<dbReference type="Gene3D" id="2.10.25.10">
    <property type="entry name" value="Laminin"/>
    <property type="match status" value="1"/>
</dbReference>
<keyword evidence="7" id="KW-1133">Transmembrane helix</keyword>
<protein>
    <submittedName>
        <fullName evidence="9">Wall-associated receptor kinase-like</fullName>
    </submittedName>
</protein>
<keyword evidence="9" id="KW-0808">Transferase</keyword>
<dbReference type="EMBL" id="JABWDY010027123">
    <property type="protein sequence ID" value="KAF5188153.1"/>
    <property type="molecule type" value="Genomic_DNA"/>
</dbReference>
<comment type="subcellular location">
    <subcellularLocation>
        <location evidence="1">Membrane</location>
        <topology evidence="1">Single-pass membrane protein</topology>
    </subcellularLocation>
</comment>
<keyword evidence="10" id="KW-1185">Reference proteome</keyword>
<dbReference type="GO" id="GO:0016301">
    <property type="term" value="F:kinase activity"/>
    <property type="evidence" value="ECO:0007669"/>
    <property type="project" value="UniProtKB-KW"/>
</dbReference>
<dbReference type="SMART" id="SM00181">
    <property type="entry name" value="EGF"/>
    <property type="match status" value="1"/>
</dbReference>
<dbReference type="FunFam" id="2.10.25.10:FF:000038">
    <property type="entry name" value="Fibrillin 2"/>
    <property type="match status" value="1"/>
</dbReference>
<dbReference type="InterPro" id="IPR000742">
    <property type="entry name" value="EGF"/>
</dbReference>
<keyword evidence="7" id="KW-0472">Membrane</keyword>
<evidence type="ECO:0000256" key="3">
    <source>
        <dbReference type="ARBA" id="ARBA00022729"/>
    </source>
</evidence>
<keyword evidence="5" id="KW-1015">Disulfide bond</keyword>
<evidence type="ECO:0000313" key="9">
    <source>
        <dbReference type="EMBL" id="KAF5188153.1"/>
    </source>
</evidence>
<dbReference type="PROSITE" id="PS00010">
    <property type="entry name" value="ASX_HYDROXYL"/>
    <property type="match status" value="1"/>
</dbReference>
<dbReference type="InterPro" id="IPR025287">
    <property type="entry name" value="WAK_GUB"/>
</dbReference>
<evidence type="ECO:0000256" key="2">
    <source>
        <dbReference type="ARBA" id="ARBA00022536"/>
    </source>
</evidence>
<organism evidence="9 10">
    <name type="scientific">Thalictrum thalictroides</name>
    <name type="common">Rue-anemone</name>
    <name type="synonym">Anemone thalictroides</name>
    <dbReference type="NCBI Taxonomy" id="46969"/>
    <lineage>
        <taxon>Eukaryota</taxon>
        <taxon>Viridiplantae</taxon>
        <taxon>Streptophyta</taxon>
        <taxon>Embryophyta</taxon>
        <taxon>Tracheophyta</taxon>
        <taxon>Spermatophyta</taxon>
        <taxon>Magnoliopsida</taxon>
        <taxon>Ranunculales</taxon>
        <taxon>Ranunculaceae</taxon>
        <taxon>Thalictroideae</taxon>
        <taxon>Thalictrum</taxon>
    </lineage>
</organism>
<dbReference type="Pfam" id="PF13947">
    <property type="entry name" value="GUB_WAK_bind"/>
    <property type="match status" value="1"/>
</dbReference>
<comment type="caution">
    <text evidence="6">Lacks conserved residue(s) required for the propagation of feature annotation.</text>
</comment>
<accession>A0A7J6VTC7</accession>
<keyword evidence="9" id="KW-0418">Kinase</keyword>
<evidence type="ECO:0000256" key="6">
    <source>
        <dbReference type="PROSITE-ProRule" id="PRU00076"/>
    </source>
</evidence>
<keyword evidence="2 6" id="KW-0245">EGF-like domain</keyword>
<gene>
    <name evidence="9" type="ORF">FRX31_022260</name>
</gene>
<proteinExistence type="predicted"/>
<feature type="transmembrane region" description="Helical" evidence="7">
    <location>
        <begin position="309"/>
        <end position="331"/>
    </location>
</feature>
<dbReference type="GO" id="GO:0005509">
    <property type="term" value="F:calcium ion binding"/>
    <property type="evidence" value="ECO:0007669"/>
    <property type="project" value="InterPro"/>
</dbReference>
<dbReference type="SMART" id="SM00179">
    <property type="entry name" value="EGF_CA"/>
    <property type="match status" value="1"/>
</dbReference>
<evidence type="ECO:0000256" key="5">
    <source>
        <dbReference type="ARBA" id="ARBA00023157"/>
    </source>
</evidence>
<dbReference type="InterPro" id="IPR001881">
    <property type="entry name" value="EGF-like_Ca-bd_dom"/>
</dbReference>
<dbReference type="PROSITE" id="PS50026">
    <property type="entry name" value="EGF_3"/>
    <property type="match status" value="1"/>
</dbReference>
<comment type="caution">
    <text evidence="9">The sequence shown here is derived from an EMBL/GenBank/DDBJ whole genome shotgun (WGS) entry which is preliminary data.</text>
</comment>
<evidence type="ECO:0000256" key="1">
    <source>
        <dbReference type="ARBA" id="ARBA00004167"/>
    </source>
</evidence>
<dbReference type="GO" id="GO:0030247">
    <property type="term" value="F:polysaccharide binding"/>
    <property type="evidence" value="ECO:0007669"/>
    <property type="project" value="InterPro"/>
</dbReference>
<evidence type="ECO:0000259" key="8">
    <source>
        <dbReference type="PROSITE" id="PS50026"/>
    </source>
</evidence>
<evidence type="ECO:0000256" key="4">
    <source>
        <dbReference type="ARBA" id="ARBA00022737"/>
    </source>
</evidence>
<sequence>MTLPGCLSSCGNVSIPYPFGIGKGCYGDKAFEILCKTREANGTSSSTMAPFLAVTGSRIVELSLVRLRIRGPVTFNCYDGKSGKGKGDILGGRNTALDLSTSPFTFSNKQNKLFAVGCDIFSYISDPDSSNYISGCASLCNSKTMNRDLMNASCFGIGCCQTTIPRGLKTFKLKVDSINTQTRSWDSDSNGCSFAALHDGDPFDLYSNGTLGTMVTALNYTSRTSTVALDWAIGYESNSYGSCDLMAMTQSEIDECKIRNPCDKRAICTNTLGSFYCECPPGYFGNGIKGRFGCFTVDYDHGKSKSSKAAVVLIGMKMMPIAIFTYLISLFG</sequence>